<keyword evidence="3 5" id="KW-0732">Signal</keyword>
<protein>
    <submittedName>
        <fullName evidence="7">T-2 precusor</fullName>
    </submittedName>
</protein>
<dbReference type="AlphaFoldDB" id="A0A060QMI6"/>
<feature type="compositionally biased region" description="Acidic residues" evidence="4">
    <location>
        <begin position="26"/>
        <end position="35"/>
    </location>
</feature>
<dbReference type="Pfam" id="PF03032">
    <property type="entry name" value="FSAP_sig_propep"/>
    <property type="match status" value="1"/>
</dbReference>
<evidence type="ECO:0000313" key="7">
    <source>
        <dbReference type="EMBL" id="CDI71028.1"/>
    </source>
</evidence>
<comment type="subcellular location">
    <subcellularLocation>
        <location evidence="1">Secreted</location>
    </subcellularLocation>
</comment>
<proteinExistence type="evidence at transcript level"/>
<evidence type="ECO:0000256" key="2">
    <source>
        <dbReference type="ARBA" id="ARBA00022525"/>
    </source>
</evidence>
<feature type="signal peptide" evidence="5">
    <location>
        <begin position="1"/>
        <end position="22"/>
    </location>
</feature>
<evidence type="ECO:0000256" key="3">
    <source>
        <dbReference type="ARBA" id="ARBA00022729"/>
    </source>
</evidence>
<feature type="domain" description="Frog antimicrobial peptide propeptide" evidence="6">
    <location>
        <begin position="4"/>
        <end position="45"/>
    </location>
</feature>
<reference evidence="7" key="1">
    <citation type="submission" date="2013-10" db="EMBL/GenBank/DDBJ databases">
        <title>AcT-2:a novel myotropic and antimicrobial Typ-2 tryptophyllin from the skin secretion of the Central American red-eyed leaf frog, Agalychnis callidryas.</title>
        <authorList>
            <person name="Ge L."/>
            <person name="Wang L."/>
            <person name="Zhou M."/>
            <person name="Chen T."/>
            <person name="Shaw C."/>
        </authorList>
    </citation>
    <scope>NUCLEOTIDE SEQUENCE</scope>
    <source>
        <tissue evidence="7">Skin</tissue>
    </source>
</reference>
<evidence type="ECO:0000259" key="6">
    <source>
        <dbReference type="Pfam" id="PF03032"/>
    </source>
</evidence>
<dbReference type="EMBL" id="HG710094">
    <property type="protein sequence ID" value="CDI71028.1"/>
    <property type="molecule type" value="mRNA"/>
</dbReference>
<feature type="compositionally biased region" description="Basic and acidic residues" evidence="4">
    <location>
        <begin position="36"/>
        <end position="53"/>
    </location>
</feature>
<name>A0A060QMI6_AGACL</name>
<dbReference type="GO" id="GO:0005576">
    <property type="term" value="C:extracellular region"/>
    <property type="evidence" value="ECO:0007669"/>
    <property type="project" value="UniProtKB-SubCell"/>
</dbReference>
<sequence length="62" mass="7404">MASVKKSVFLVLFLGFISISFCDEEKREDDEEGNEREEKREIHEEGNQEERRGMRPPWFGKK</sequence>
<evidence type="ECO:0000256" key="4">
    <source>
        <dbReference type="SAM" id="MobiDB-lite"/>
    </source>
</evidence>
<gene>
    <name evidence="7" type="primary">t-2</name>
</gene>
<keyword evidence="2" id="KW-0964">Secreted</keyword>
<evidence type="ECO:0000256" key="1">
    <source>
        <dbReference type="ARBA" id="ARBA00004613"/>
    </source>
</evidence>
<dbReference type="InterPro" id="IPR004275">
    <property type="entry name" value="Frog_antimicrobial_propeptide"/>
</dbReference>
<evidence type="ECO:0000256" key="5">
    <source>
        <dbReference type="SAM" id="SignalP"/>
    </source>
</evidence>
<feature type="region of interest" description="Disordered" evidence="4">
    <location>
        <begin position="25"/>
        <end position="62"/>
    </location>
</feature>
<feature type="chain" id="PRO_5001586023" evidence="5">
    <location>
        <begin position="23"/>
        <end position="62"/>
    </location>
</feature>
<accession>A0A060QMI6</accession>
<organism evidence="7">
    <name type="scientific">Agalychnis callidryas</name>
    <name type="common">Red-eyed tree frog</name>
    <name type="synonym">Phyllomedusa callidryas</name>
    <dbReference type="NCBI Taxonomy" id="197464"/>
    <lineage>
        <taxon>Eukaryota</taxon>
        <taxon>Metazoa</taxon>
        <taxon>Chordata</taxon>
        <taxon>Craniata</taxon>
        <taxon>Vertebrata</taxon>
        <taxon>Euteleostomi</taxon>
        <taxon>Amphibia</taxon>
        <taxon>Batrachia</taxon>
        <taxon>Anura</taxon>
        <taxon>Neobatrachia</taxon>
        <taxon>Hyloidea</taxon>
        <taxon>Hylidae</taxon>
        <taxon>Phyllomedusinae</taxon>
        <taxon>Agalychnis</taxon>
    </lineage>
</organism>